<name>A0A0L8AIB2_9BACT</name>
<dbReference type="InterPro" id="IPR017508">
    <property type="entry name" value="HipA_N1"/>
</dbReference>
<dbReference type="Pfam" id="PF13657">
    <property type="entry name" value="Couple_hipA"/>
    <property type="match status" value="1"/>
</dbReference>
<evidence type="ECO:0000256" key="3">
    <source>
        <dbReference type="ARBA" id="ARBA00022777"/>
    </source>
</evidence>
<dbReference type="PANTHER" id="PTHR37419:SF8">
    <property type="entry name" value="TOXIN YJJJ"/>
    <property type="match status" value="1"/>
</dbReference>
<evidence type="ECO:0000259" key="5">
    <source>
        <dbReference type="Pfam" id="PF13657"/>
    </source>
</evidence>
<evidence type="ECO:0000313" key="7">
    <source>
        <dbReference type="Proteomes" id="UP000036908"/>
    </source>
</evidence>
<evidence type="ECO:0000259" key="4">
    <source>
        <dbReference type="Pfam" id="PF07804"/>
    </source>
</evidence>
<evidence type="ECO:0000313" key="6">
    <source>
        <dbReference type="EMBL" id="KOF02094.1"/>
    </source>
</evidence>
<evidence type="ECO:0000256" key="1">
    <source>
        <dbReference type="ARBA" id="ARBA00010164"/>
    </source>
</evidence>
<reference evidence="7" key="1">
    <citation type="submission" date="2014-11" db="EMBL/GenBank/DDBJ databases">
        <title>Genome sequencing of Roseivirga sp. D-25.</title>
        <authorList>
            <person name="Selvaratnam C."/>
            <person name="Thevarajoo S."/>
            <person name="Goh K.M."/>
            <person name="Eee R."/>
            <person name="Chan K.-G."/>
            <person name="Chong C.S."/>
        </authorList>
    </citation>
    <scope>NUCLEOTIDE SEQUENCE [LARGE SCALE GENOMIC DNA]</scope>
    <source>
        <strain evidence="7">D-25</strain>
    </source>
</reference>
<dbReference type="PATRIC" id="fig|1566026.4.peg.1065"/>
<keyword evidence="7" id="KW-1185">Reference proteome</keyword>
<keyword evidence="3" id="KW-0418">Kinase</keyword>
<dbReference type="RefSeq" id="WP_053224319.1">
    <property type="nucleotide sequence ID" value="NZ_JSVA01000016.1"/>
</dbReference>
<dbReference type="GO" id="GO:0004674">
    <property type="term" value="F:protein serine/threonine kinase activity"/>
    <property type="evidence" value="ECO:0007669"/>
    <property type="project" value="TreeGrafter"/>
</dbReference>
<dbReference type="InterPro" id="IPR012893">
    <property type="entry name" value="HipA-like_C"/>
</dbReference>
<dbReference type="Proteomes" id="UP000036908">
    <property type="component" value="Unassembled WGS sequence"/>
</dbReference>
<dbReference type="AlphaFoldDB" id="A0A0L8AIB2"/>
<dbReference type="PANTHER" id="PTHR37419">
    <property type="entry name" value="SERINE/THREONINE-PROTEIN KINASE TOXIN HIPA"/>
    <property type="match status" value="1"/>
</dbReference>
<comment type="caution">
    <text evidence="6">The sequence shown here is derived from an EMBL/GenBank/DDBJ whole genome shotgun (WGS) entry which is preliminary data.</text>
</comment>
<organism evidence="6 7">
    <name type="scientific">Roseivirga seohaensis subsp. aquiponti</name>
    <dbReference type="NCBI Taxonomy" id="1566026"/>
    <lineage>
        <taxon>Bacteria</taxon>
        <taxon>Pseudomonadati</taxon>
        <taxon>Bacteroidota</taxon>
        <taxon>Cytophagia</taxon>
        <taxon>Cytophagales</taxon>
        <taxon>Roseivirgaceae</taxon>
        <taxon>Roseivirga</taxon>
    </lineage>
</organism>
<evidence type="ECO:0000256" key="2">
    <source>
        <dbReference type="ARBA" id="ARBA00022679"/>
    </source>
</evidence>
<dbReference type="EMBL" id="JSVA01000016">
    <property type="protein sequence ID" value="KOF02094.1"/>
    <property type="molecule type" value="Genomic_DNA"/>
</dbReference>
<accession>A0A0L8AIB2</accession>
<gene>
    <name evidence="6" type="ORF">OB69_13785</name>
</gene>
<dbReference type="OrthoDB" id="9805913at2"/>
<feature type="domain" description="HipA N-terminal subdomain 1" evidence="5">
    <location>
        <begin position="4"/>
        <end position="120"/>
    </location>
</feature>
<proteinExistence type="inferred from homology"/>
<dbReference type="Pfam" id="PF07804">
    <property type="entry name" value="HipA_C"/>
    <property type="match status" value="1"/>
</dbReference>
<protein>
    <submittedName>
        <fullName evidence="6">Toxin HipA</fullName>
    </submittedName>
</protein>
<sequence length="431" mass="48623">MLVLRVKIWGELVGAVLWNEQRQLASFEFAPEFAEGTTDLAPLTMPLEDIKRGERIFSFPNLGKATYSGLPGLLSDSLPDAFGNQIIRSWLASQGRAINSINPIEKLGYVGIRGMGALEFEPATTPFGTQVKDIEVESLLSLTNKVLEERQAVNLNLTADEEQAMTDLIRVGTSAGGQRPKAIIGFNPKTKAIKSGQFTLPKGFEYYMLKFDGVNEGSLGDPAGYGRIEMAYHLMAKDCGIDMMPCQLLEENGRAHFMTQRFDRREEGKKLHMQTLCAMAHYDFMMPGLYGYEDAFADMRELRLPYQDFEQQYLRMVFNVIARNQDDHTKNIAFLLPQGGEWRLSPAYDVNWAYNPHGDWTSQHQMSIRGKRDNFTLDDLLGFAKENSIKKPQQLIDQVTSVVNDWPKYAAQTGVDKSRASIIGKTHRKLK</sequence>
<dbReference type="GO" id="GO:0005829">
    <property type="term" value="C:cytosol"/>
    <property type="evidence" value="ECO:0007669"/>
    <property type="project" value="TreeGrafter"/>
</dbReference>
<comment type="similarity">
    <text evidence="1">Belongs to the HipA Ser/Thr kinase family.</text>
</comment>
<feature type="domain" description="HipA-like C-terminal" evidence="4">
    <location>
        <begin position="173"/>
        <end position="406"/>
    </location>
</feature>
<dbReference type="InterPro" id="IPR052028">
    <property type="entry name" value="HipA_Ser/Thr_kinase"/>
</dbReference>
<keyword evidence="2" id="KW-0808">Transferase</keyword>